<dbReference type="RefSeq" id="WP_019543354.1">
    <property type="nucleotide sequence ID" value="NZ_JABAFA010000042.1"/>
</dbReference>
<comment type="caution">
    <text evidence="2">The sequence shown here is derived from an EMBL/GenBank/DDBJ whole genome shotgun (WGS) entry which is preliminary data.</text>
</comment>
<protein>
    <submittedName>
        <fullName evidence="2">YvrJ family protein</fullName>
    </submittedName>
</protein>
<dbReference type="Proteomes" id="UP000543804">
    <property type="component" value="Unassembled WGS sequence"/>
</dbReference>
<accession>A0A848BB45</accession>
<feature type="transmembrane region" description="Helical" evidence="1">
    <location>
        <begin position="6"/>
        <end position="23"/>
    </location>
</feature>
<gene>
    <name evidence="2" type="ORF">HF878_09200</name>
</gene>
<organism evidence="2 3">
    <name type="scientific">Selenomonas bovis</name>
    <dbReference type="NCBI Taxonomy" id="416586"/>
    <lineage>
        <taxon>Bacteria</taxon>
        <taxon>Bacillati</taxon>
        <taxon>Bacillota</taxon>
        <taxon>Negativicutes</taxon>
        <taxon>Selenomonadales</taxon>
        <taxon>Selenomonadaceae</taxon>
        <taxon>Selenomonas</taxon>
    </lineage>
</organism>
<dbReference type="AlphaFoldDB" id="A0A848BB45"/>
<proteinExistence type="predicted"/>
<evidence type="ECO:0000313" key="2">
    <source>
        <dbReference type="EMBL" id="NMD99632.1"/>
    </source>
</evidence>
<keyword evidence="1" id="KW-0472">Membrane</keyword>
<evidence type="ECO:0000313" key="3">
    <source>
        <dbReference type="Proteomes" id="UP000543804"/>
    </source>
</evidence>
<name>A0A848BB45_9FIRM</name>
<keyword evidence="3" id="KW-1185">Reference proteome</keyword>
<dbReference type="InterPro" id="IPR024419">
    <property type="entry name" value="YvrJ"/>
</dbReference>
<dbReference type="EMBL" id="JABAFA010000042">
    <property type="protein sequence ID" value="NMD99632.1"/>
    <property type="molecule type" value="Genomic_DNA"/>
</dbReference>
<keyword evidence="1" id="KW-0812">Transmembrane</keyword>
<evidence type="ECO:0000256" key="1">
    <source>
        <dbReference type="SAM" id="Phobius"/>
    </source>
</evidence>
<reference evidence="2 3" key="1">
    <citation type="submission" date="2020-04" db="EMBL/GenBank/DDBJ databases">
        <authorList>
            <person name="Hitch T.C.A."/>
            <person name="Wylensek D."/>
            <person name="Clavel T."/>
        </authorList>
    </citation>
    <scope>NUCLEOTIDE SEQUENCE [LARGE SCALE GENOMIC DNA]</scope>
    <source>
        <strain evidence="2 3">PG-130-P53-12</strain>
    </source>
</reference>
<sequence length="46" mass="5067">MQDFFTLIGNLGFPMAVTAFLLVRIEARLGALNDSIQVLTQTIAQK</sequence>
<dbReference type="Pfam" id="PF12841">
    <property type="entry name" value="YvrJ"/>
    <property type="match status" value="1"/>
</dbReference>
<keyword evidence="1" id="KW-1133">Transmembrane helix</keyword>